<organism evidence="2 3">
    <name type="scientific">Kingdonia uniflora</name>
    <dbReference type="NCBI Taxonomy" id="39325"/>
    <lineage>
        <taxon>Eukaryota</taxon>
        <taxon>Viridiplantae</taxon>
        <taxon>Streptophyta</taxon>
        <taxon>Embryophyta</taxon>
        <taxon>Tracheophyta</taxon>
        <taxon>Spermatophyta</taxon>
        <taxon>Magnoliopsida</taxon>
        <taxon>Ranunculales</taxon>
        <taxon>Circaeasteraceae</taxon>
        <taxon>Kingdonia</taxon>
    </lineage>
</organism>
<comment type="caution">
    <text evidence="2">The sequence shown here is derived from an EMBL/GenBank/DDBJ whole genome shotgun (WGS) entry which is preliminary data.</text>
</comment>
<evidence type="ECO:0000256" key="1">
    <source>
        <dbReference type="SAM" id="Phobius"/>
    </source>
</evidence>
<keyword evidence="1" id="KW-0472">Membrane</keyword>
<keyword evidence="1" id="KW-0812">Transmembrane</keyword>
<feature type="transmembrane region" description="Helical" evidence="1">
    <location>
        <begin position="6"/>
        <end position="21"/>
    </location>
</feature>
<evidence type="ECO:0000313" key="2">
    <source>
        <dbReference type="EMBL" id="KAF6139935.1"/>
    </source>
</evidence>
<dbReference type="OrthoDB" id="76215at2759"/>
<protein>
    <submittedName>
        <fullName evidence="2">Uncharacterized protein</fullName>
    </submittedName>
</protein>
<proteinExistence type="predicted"/>
<name>A0A7J7LBC9_9MAGN</name>
<keyword evidence="1" id="KW-1133">Transmembrane helix</keyword>
<gene>
    <name evidence="2" type="ORF">GIB67_028803</name>
</gene>
<dbReference type="EMBL" id="JACGCM010002432">
    <property type="protein sequence ID" value="KAF6139935.1"/>
    <property type="molecule type" value="Genomic_DNA"/>
</dbReference>
<dbReference type="Proteomes" id="UP000541444">
    <property type="component" value="Unassembled WGS sequence"/>
</dbReference>
<reference evidence="2 3" key="1">
    <citation type="journal article" date="2020" name="IScience">
        <title>Genome Sequencing of the Endangered Kingdonia uniflora (Circaeasteraceae, Ranunculales) Reveals Potential Mechanisms of Evolutionary Specialization.</title>
        <authorList>
            <person name="Sun Y."/>
            <person name="Deng T."/>
            <person name="Zhang A."/>
            <person name="Moore M.J."/>
            <person name="Landis J.B."/>
            <person name="Lin N."/>
            <person name="Zhang H."/>
            <person name="Zhang X."/>
            <person name="Huang J."/>
            <person name="Zhang X."/>
            <person name="Sun H."/>
            <person name="Wang H."/>
        </authorList>
    </citation>
    <scope>NUCLEOTIDE SEQUENCE [LARGE SCALE GENOMIC DNA]</scope>
    <source>
        <strain evidence="2">TB1705</strain>
        <tissue evidence="2">Leaf</tissue>
    </source>
</reference>
<keyword evidence="3" id="KW-1185">Reference proteome</keyword>
<evidence type="ECO:0000313" key="3">
    <source>
        <dbReference type="Proteomes" id="UP000541444"/>
    </source>
</evidence>
<sequence>MNQVQWLLDILAIIILYNEIVKLNRRIRQRLCTSAFTGKAYVQELLEGPRTLMYPVSFRSLVAHFKDNGLLRDSKYIDVKEKCHAPKYNNRYIHVCIQVNSEVKKYQTAPLQHKDLLDKLFEGLSATGDFLWSSGMGNVPSTQ</sequence>
<accession>A0A7J7LBC9</accession>
<dbReference type="AlphaFoldDB" id="A0A7J7LBC9"/>